<dbReference type="EMBL" id="ANHY01000018">
    <property type="protein sequence ID" value="EKV27709.1"/>
    <property type="molecule type" value="Genomic_DNA"/>
</dbReference>
<dbReference type="STRING" id="1238182.C882_1304"/>
<comment type="caution">
    <text evidence="2">The sequence shown here is derived from an EMBL/GenBank/DDBJ whole genome shotgun (WGS) entry which is preliminary data.</text>
</comment>
<dbReference type="SUPFAM" id="SSF52096">
    <property type="entry name" value="ClpP/crotonase"/>
    <property type="match status" value="1"/>
</dbReference>
<dbReference type="PATRIC" id="fig|1238182.3.peg.3518"/>
<dbReference type="PANTHER" id="PTHR43459:SF1">
    <property type="entry name" value="EG:BACN32G11.4 PROTEIN"/>
    <property type="match status" value="1"/>
</dbReference>
<evidence type="ECO:0000256" key="1">
    <source>
        <dbReference type="ARBA" id="ARBA00005254"/>
    </source>
</evidence>
<reference evidence="2 3" key="1">
    <citation type="journal article" date="2013" name="Genome Announc.">
        <title>Draft Genome Sequence of an Alphaproteobacterium, Caenispirillum salinarum AK4(T), Isolated from a Solar Saltern.</title>
        <authorList>
            <person name="Khatri I."/>
            <person name="Singh A."/>
            <person name="Korpole S."/>
            <person name="Pinnaka A.K."/>
            <person name="Subramanian S."/>
        </authorList>
    </citation>
    <scope>NUCLEOTIDE SEQUENCE [LARGE SCALE GENOMIC DNA]</scope>
    <source>
        <strain evidence="2 3">AK4</strain>
    </source>
</reference>
<gene>
    <name evidence="2" type="ORF">C882_1304</name>
</gene>
<evidence type="ECO:0000313" key="2">
    <source>
        <dbReference type="EMBL" id="EKV27709.1"/>
    </source>
</evidence>
<dbReference type="eggNOG" id="COG1024">
    <property type="taxonomic scope" value="Bacteria"/>
</dbReference>
<dbReference type="PANTHER" id="PTHR43459">
    <property type="entry name" value="ENOYL-COA HYDRATASE"/>
    <property type="match status" value="1"/>
</dbReference>
<sequence>MTQHVSCTTEAGGIARLRIDRPEKLNSLTAPMVAALRDAVERLAADPAVRCVVLEASGRAFCAGQDLNERRPILDGATIDLGETLEAGLNRIVETISTMPKPVVCAVQGTAAGAGANLALACDIVIAGRSASFVQSFTKLGLIPDSGGTWILPRLAGRARARGMALLAEPVPAPLAADWGLIWQCVEDEDLPARAHDVAVRLAGRSELGLALTKRALEASAGNGLTEQLALEVQLQREAGASDSYRAGLSAFFKRDR</sequence>
<dbReference type="Gene3D" id="1.10.12.10">
    <property type="entry name" value="Lyase 2-enoyl-coa Hydratase, Chain A, domain 2"/>
    <property type="match status" value="1"/>
</dbReference>
<name>K9GSJ9_9PROT</name>
<accession>K9GSJ9</accession>
<comment type="similarity">
    <text evidence="1">Belongs to the enoyl-CoA hydratase/isomerase family.</text>
</comment>
<dbReference type="Pfam" id="PF00378">
    <property type="entry name" value="ECH_1"/>
    <property type="match status" value="1"/>
</dbReference>
<dbReference type="AlphaFoldDB" id="K9GSJ9"/>
<dbReference type="InterPro" id="IPR001753">
    <property type="entry name" value="Enoyl-CoA_hydra/iso"/>
</dbReference>
<keyword evidence="3" id="KW-1185">Reference proteome</keyword>
<dbReference type="Proteomes" id="UP000009881">
    <property type="component" value="Unassembled WGS sequence"/>
</dbReference>
<organism evidence="2 3">
    <name type="scientific">Caenispirillum salinarum AK4</name>
    <dbReference type="NCBI Taxonomy" id="1238182"/>
    <lineage>
        <taxon>Bacteria</taxon>
        <taxon>Pseudomonadati</taxon>
        <taxon>Pseudomonadota</taxon>
        <taxon>Alphaproteobacteria</taxon>
        <taxon>Rhodospirillales</taxon>
        <taxon>Novispirillaceae</taxon>
        <taxon>Caenispirillum</taxon>
    </lineage>
</organism>
<dbReference type="OrthoDB" id="9781757at2"/>
<dbReference type="InterPro" id="IPR014748">
    <property type="entry name" value="Enoyl-CoA_hydra_C"/>
</dbReference>
<protein>
    <submittedName>
        <fullName evidence="2">Enoyl-CoA hydratase</fullName>
    </submittedName>
</protein>
<dbReference type="InterPro" id="IPR029045">
    <property type="entry name" value="ClpP/crotonase-like_dom_sf"/>
</dbReference>
<dbReference type="GO" id="GO:0003824">
    <property type="term" value="F:catalytic activity"/>
    <property type="evidence" value="ECO:0007669"/>
    <property type="project" value="UniProtKB-ARBA"/>
</dbReference>
<dbReference type="RefSeq" id="WP_009541960.1">
    <property type="nucleotide sequence ID" value="NZ_ANHY01000018.1"/>
</dbReference>
<dbReference type="CDD" id="cd06558">
    <property type="entry name" value="crotonase-like"/>
    <property type="match status" value="1"/>
</dbReference>
<evidence type="ECO:0000313" key="3">
    <source>
        <dbReference type="Proteomes" id="UP000009881"/>
    </source>
</evidence>
<proteinExistence type="inferred from homology"/>
<dbReference type="Gene3D" id="3.90.226.10">
    <property type="entry name" value="2-enoyl-CoA Hydratase, Chain A, domain 1"/>
    <property type="match status" value="1"/>
</dbReference>